<dbReference type="InterPro" id="IPR012349">
    <property type="entry name" value="Split_barrel_FMN-bd"/>
</dbReference>
<proteinExistence type="predicted"/>
<protein>
    <submittedName>
        <fullName evidence="2">Pyridoxamine 5'-phosphate oxidase family protein</fullName>
    </submittedName>
</protein>
<dbReference type="SUPFAM" id="SSF50475">
    <property type="entry name" value="FMN-binding split barrel"/>
    <property type="match status" value="1"/>
</dbReference>
<dbReference type="EMBL" id="DXEL01000067">
    <property type="protein sequence ID" value="HIX75272.1"/>
    <property type="molecule type" value="Genomic_DNA"/>
</dbReference>
<dbReference type="Gene3D" id="2.30.110.10">
    <property type="entry name" value="Electron Transport, Fmn-binding Protein, Chain A"/>
    <property type="match status" value="1"/>
</dbReference>
<dbReference type="Proteomes" id="UP000886740">
    <property type="component" value="Unassembled WGS sequence"/>
</dbReference>
<gene>
    <name evidence="2" type="ORF">H9977_09615</name>
</gene>
<evidence type="ECO:0000256" key="1">
    <source>
        <dbReference type="SAM" id="MobiDB-lite"/>
    </source>
</evidence>
<dbReference type="PROSITE" id="PS51257">
    <property type="entry name" value="PROKAR_LIPOPROTEIN"/>
    <property type="match status" value="1"/>
</dbReference>
<reference evidence="2" key="2">
    <citation type="submission" date="2021-04" db="EMBL/GenBank/DDBJ databases">
        <authorList>
            <person name="Gilroy R."/>
        </authorList>
    </citation>
    <scope>NUCLEOTIDE SEQUENCE</scope>
    <source>
        <strain evidence="2">ChiGjej6B6-14162</strain>
    </source>
</reference>
<accession>A0A9D1X971</accession>
<feature type="region of interest" description="Disordered" evidence="1">
    <location>
        <begin position="24"/>
        <end position="44"/>
    </location>
</feature>
<feature type="compositionally biased region" description="Polar residues" evidence="1">
    <location>
        <begin position="27"/>
        <end position="44"/>
    </location>
</feature>
<comment type="caution">
    <text evidence="2">The sequence shown here is derived from an EMBL/GenBank/DDBJ whole genome shotgun (WGS) entry which is preliminary data.</text>
</comment>
<organism evidence="2 3">
    <name type="scientific">Candidatus Parabacteroides intestinipullorum</name>
    <dbReference type="NCBI Taxonomy" id="2838723"/>
    <lineage>
        <taxon>Bacteria</taxon>
        <taxon>Pseudomonadati</taxon>
        <taxon>Bacteroidota</taxon>
        <taxon>Bacteroidia</taxon>
        <taxon>Bacteroidales</taxon>
        <taxon>Tannerellaceae</taxon>
        <taxon>Parabacteroides</taxon>
    </lineage>
</organism>
<dbReference type="AlphaFoldDB" id="A0A9D1X971"/>
<name>A0A9D1X971_9BACT</name>
<sequence>MKTNLYLVAAALTFLASCGQETKKSESTNALPKQEEATVTQTDANSSATGLGVVKLDLPADSARTVTYNFLNTSRPYYVTTIDGDKPRVRPTGVISLLKEKLWFHVGKQKGVYQQALKNPHVEVAATGQNREWIRISGEVVCEDDPEVTQAVFEKNPHLKNMYNEKTGDQLGSFYFKHATVEISRSNGSVESFSF</sequence>
<reference evidence="2" key="1">
    <citation type="journal article" date="2021" name="PeerJ">
        <title>Extensive microbial diversity within the chicken gut microbiome revealed by metagenomics and culture.</title>
        <authorList>
            <person name="Gilroy R."/>
            <person name="Ravi A."/>
            <person name="Getino M."/>
            <person name="Pursley I."/>
            <person name="Horton D.L."/>
            <person name="Alikhan N.F."/>
            <person name="Baker D."/>
            <person name="Gharbi K."/>
            <person name="Hall N."/>
            <person name="Watson M."/>
            <person name="Adriaenssens E.M."/>
            <person name="Foster-Nyarko E."/>
            <person name="Jarju S."/>
            <person name="Secka A."/>
            <person name="Antonio M."/>
            <person name="Oren A."/>
            <person name="Chaudhuri R.R."/>
            <person name="La Ragione R."/>
            <person name="Hildebrand F."/>
            <person name="Pallen M.J."/>
        </authorList>
    </citation>
    <scope>NUCLEOTIDE SEQUENCE</scope>
    <source>
        <strain evidence="2">ChiGjej6B6-14162</strain>
    </source>
</reference>
<evidence type="ECO:0000313" key="3">
    <source>
        <dbReference type="Proteomes" id="UP000886740"/>
    </source>
</evidence>
<evidence type="ECO:0000313" key="2">
    <source>
        <dbReference type="EMBL" id="HIX75272.1"/>
    </source>
</evidence>